<evidence type="ECO:0000313" key="2">
    <source>
        <dbReference type="Proteomes" id="UP000789901"/>
    </source>
</evidence>
<reference evidence="1 2" key="1">
    <citation type="submission" date="2021-06" db="EMBL/GenBank/DDBJ databases">
        <authorList>
            <person name="Kallberg Y."/>
            <person name="Tangrot J."/>
            <person name="Rosling A."/>
        </authorList>
    </citation>
    <scope>NUCLEOTIDE SEQUENCE [LARGE SCALE GENOMIC DNA]</scope>
    <source>
        <strain evidence="1 2">120-4 pot B 10/14</strain>
    </source>
</reference>
<accession>A0ABN7XK51</accession>
<feature type="non-terminal residue" evidence="1">
    <location>
        <position position="1"/>
    </location>
</feature>
<dbReference type="Proteomes" id="UP000789901">
    <property type="component" value="Unassembled WGS sequence"/>
</dbReference>
<dbReference type="EMBL" id="CAJVQB010145894">
    <property type="protein sequence ID" value="CAG8855100.1"/>
    <property type="molecule type" value="Genomic_DNA"/>
</dbReference>
<sequence>INGSKSKLIVMNMNTKPEEREVIFRKSTIKEEPRNKIIRSLGIWLNNRMQEKLVKKKAK</sequence>
<comment type="caution">
    <text evidence="1">The sequence shown here is derived from an EMBL/GenBank/DDBJ whole genome shotgun (WGS) entry which is preliminary data.</text>
</comment>
<feature type="non-terminal residue" evidence="1">
    <location>
        <position position="59"/>
    </location>
</feature>
<proteinExistence type="predicted"/>
<name>A0ABN7XK51_GIGMA</name>
<evidence type="ECO:0000313" key="1">
    <source>
        <dbReference type="EMBL" id="CAG8855100.1"/>
    </source>
</evidence>
<organism evidence="1 2">
    <name type="scientific">Gigaspora margarita</name>
    <dbReference type="NCBI Taxonomy" id="4874"/>
    <lineage>
        <taxon>Eukaryota</taxon>
        <taxon>Fungi</taxon>
        <taxon>Fungi incertae sedis</taxon>
        <taxon>Mucoromycota</taxon>
        <taxon>Glomeromycotina</taxon>
        <taxon>Glomeromycetes</taxon>
        <taxon>Diversisporales</taxon>
        <taxon>Gigasporaceae</taxon>
        <taxon>Gigaspora</taxon>
    </lineage>
</organism>
<protein>
    <submittedName>
        <fullName evidence="1">11039_t:CDS:1</fullName>
    </submittedName>
</protein>
<gene>
    <name evidence="1" type="ORF">GMARGA_LOCUS43921</name>
</gene>
<keyword evidence="2" id="KW-1185">Reference proteome</keyword>